<evidence type="ECO:0000313" key="2">
    <source>
        <dbReference type="EnsemblProtists" id="EOD28165"/>
    </source>
</evidence>
<dbReference type="EnsemblProtists" id="EOD28165">
    <property type="protein sequence ID" value="EOD28165"/>
    <property type="gene ID" value="EMIHUDRAFT_235110"/>
</dbReference>
<evidence type="ECO:0000313" key="3">
    <source>
        <dbReference type="Proteomes" id="UP000013827"/>
    </source>
</evidence>
<reference evidence="3" key="1">
    <citation type="journal article" date="2013" name="Nature">
        <title>Pan genome of the phytoplankton Emiliania underpins its global distribution.</title>
        <authorList>
            <person name="Read B.A."/>
            <person name="Kegel J."/>
            <person name="Klute M.J."/>
            <person name="Kuo A."/>
            <person name="Lefebvre S.C."/>
            <person name="Maumus F."/>
            <person name="Mayer C."/>
            <person name="Miller J."/>
            <person name="Monier A."/>
            <person name="Salamov A."/>
            <person name="Young J."/>
            <person name="Aguilar M."/>
            <person name="Claverie J.M."/>
            <person name="Frickenhaus S."/>
            <person name="Gonzalez K."/>
            <person name="Herman E.K."/>
            <person name="Lin Y.C."/>
            <person name="Napier J."/>
            <person name="Ogata H."/>
            <person name="Sarno A.F."/>
            <person name="Shmutz J."/>
            <person name="Schroeder D."/>
            <person name="de Vargas C."/>
            <person name="Verret F."/>
            <person name="von Dassow P."/>
            <person name="Valentin K."/>
            <person name="Van de Peer Y."/>
            <person name="Wheeler G."/>
            <person name="Dacks J.B."/>
            <person name="Delwiche C.F."/>
            <person name="Dyhrman S.T."/>
            <person name="Glockner G."/>
            <person name="John U."/>
            <person name="Richards T."/>
            <person name="Worden A.Z."/>
            <person name="Zhang X."/>
            <person name="Grigoriev I.V."/>
            <person name="Allen A.E."/>
            <person name="Bidle K."/>
            <person name="Borodovsky M."/>
            <person name="Bowler C."/>
            <person name="Brownlee C."/>
            <person name="Cock J.M."/>
            <person name="Elias M."/>
            <person name="Gladyshev V.N."/>
            <person name="Groth M."/>
            <person name="Guda C."/>
            <person name="Hadaegh A."/>
            <person name="Iglesias-Rodriguez M.D."/>
            <person name="Jenkins J."/>
            <person name="Jones B.M."/>
            <person name="Lawson T."/>
            <person name="Leese F."/>
            <person name="Lindquist E."/>
            <person name="Lobanov A."/>
            <person name="Lomsadze A."/>
            <person name="Malik S.B."/>
            <person name="Marsh M.E."/>
            <person name="Mackinder L."/>
            <person name="Mock T."/>
            <person name="Mueller-Roeber B."/>
            <person name="Pagarete A."/>
            <person name="Parker M."/>
            <person name="Probert I."/>
            <person name="Quesneville H."/>
            <person name="Raines C."/>
            <person name="Rensing S.A."/>
            <person name="Riano-Pachon D.M."/>
            <person name="Richier S."/>
            <person name="Rokitta S."/>
            <person name="Shiraiwa Y."/>
            <person name="Soanes D.M."/>
            <person name="van der Giezen M."/>
            <person name="Wahlund T.M."/>
            <person name="Williams B."/>
            <person name="Wilson W."/>
            <person name="Wolfe G."/>
            <person name="Wurch L.L."/>
        </authorList>
    </citation>
    <scope>NUCLEOTIDE SEQUENCE</scope>
</reference>
<organism evidence="2 3">
    <name type="scientific">Emiliania huxleyi (strain CCMP1516)</name>
    <dbReference type="NCBI Taxonomy" id="280463"/>
    <lineage>
        <taxon>Eukaryota</taxon>
        <taxon>Haptista</taxon>
        <taxon>Haptophyta</taxon>
        <taxon>Prymnesiophyceae</taxon>
        <taxon>Isochrysidales</taxon>
        <taxon>Noelaerhabdaceae</taxon>
        <taxon>Emiliania</taxon>
    </lineage>
</organism>
<dbReference type="KEGG" id="ehx:EMIHUDRAFT_235110"/>
<sequence>MFHGVSGVSIAALCPSTGNGDATVATQTAGLADSAGTPLFDSTLLQIASLSKPIAATFAVEYFAEAGISLEASVNDALAAAGSPLRLRAAAGMPAEWAETVTLRQTMDHTGLGMHYVNGVPRDEPFPPVLELLSGTDEAPAPYDYASLAVMKQPGSRFGYSGGGFLILQHLLECREAQPAISTHTGQCRLAGRVVNDILACGEQKRKHARELAGYHWPWARAP</sequence>
<feature type="domain" description="Beta-lactamase-related" evidence="1">
    <location>
        <begin position="20"/>
        <end position="174"/>
    </location>
</feature>
<keyword evidence="3" id="KW-1185">Reference proteome</keyword>
<accession>A0A0D3JXD0</accession>
<dbReference type="InterPro" id="IPR050789">
    <property type="entry name" value="Diverse_Enzym_Activities"/>
</dbReference>
<dbReference type="PaxDb" id="2903-EOD28165"/>
<reference evidence="2" key="2">
    <citation type="submission" date="2024-10" db="UniProtKB">
        <authorList>
            <consortium name="EnsemblProtists"/>
        </authorList>
    </citation>
    <scope>IDENTIFICATION</scope>
</reference>
<dbReference type="Proteomes" id="UP000013827">
    <property type="component" value="Unassembled WGS sequence"/>
</dbReference>
<dbReference type="InterPro" id="IPR001466">
    <property type="entry name" value="Beta-lactam-related"/>
</dbReference>
<dbReference type="AlphaFoldDB" id="A0A0D3JXD0"/>
<dbReference type="PANTHER" id="PTHR43283">
    <property type="entry name" value="BETA-LACTAMASE-RELATED"/>
    <property type="match status" value="1"/>
</dbReference>
<proteinExistence type="predicted"/>
<dbReference type="Pfam" id="PF00144">
    <property type="entry name" value="Beta-lactamase"/>
    <property type="match status" value="1"/>
</dbReference>
<dbReference type="GeneID" id="17273711"/>
<dbReference type="eggNOG" id="ENOG502RYC5">
    <property type="taxonomic scope" value="Eukaryota"/>
</dbReference>
<dbReference type="HOGENOM" id="CLU_1242110_0_0_1"/>
<protein>
    <recommendedName>
        <fullName evidence="1">Beta-lactamase-related domain-containing protein</fullName>
    </recommendedName>
</protein>
<dbReference type="Gene3D" id="3.40.710.10">
    <property type="entry name" value="DD-peptidase/beta-lactamase superfamily"/>
    <property type="match status" value="1"/>
</dbReference>
<evidence type="ECO:0000259" key="1">
    <source>
        <dbReference type="Pfam" id="PF00144"/>
    </source>
</evidence>
<name>A0A0D3JXD0_EMIH1</name>
<dbReference type="InterPro" id="IPR012338">
    <property type="entry name" value="Beta-lactam/transpept-like"/>
</dbReference>
<dbReference type="RefSeq" id="XP_005780594.1">
    <property type="nucleotide sequence ID" value="XM_005780537.1"/>
</dbReference>
<dbReference type="SUPFAM" id="SSF56601">
    <property type="entry name" value="beta-lactamase/transpeptidase-like"/>
    <property type="match status" value="1"/>
</dbReference>